<dbReference type="Proteomes" id="UP000052008">
    <property type="component" value="Unassembled WGS sequence"/>
</dbReference>
<sequence>MTLRIVYATQRPVCITRRPACVTQQTVCVTRRPACVTRRPACVTQRRDGTSYRPSRQLLCLHHQDRTAVQTPLGDVPETRLPHLYCDPAPQKIPPRRQLEPPRQPVPPPQAEVQTCQWTAGPVHFHDGDRPSLPQHAPGLPEHSHPPVPLHVMEGVGNHNYIERTGTEPGI</sequence>
<gene>
    <name evidence="2" type="ORF">AMJ39_08660</name>
</gene>
<dbReference type="STRING" id="1703770.AMJ39_08660"/>
<comment type="caution">
    <text evidence="2">The sequence shown here is derived from an EMBL/GenBank/DDBJ whole genome shotgun (WGS) entry which is preliminary data.</text>
</comment>
<feature type="region of interest" description="Disordered" evidence="1">
    <location>
        <begin position="91"/>
        <end position="147"/>
    </location>
</feature>
<evidence type="ECO:0000313" key="3">
    <source>
        <dbReference type="Proteomes" id="UP000052008"/>
    </source>
</evidence>
<proteinExistence type="predicted"/>
<evidence type="ECO:0000256" key="1">
    <source>
        <dbReference type="SAM" id="MobiDB-lite"/>
    </source>
</evidence>
<evidence type="ECO:0000313" key="2">
    <source>
        <dbReference type="EMBL" id="KPJ52081.1"/>
    </source>
</evidence>
<dbReference type="EMBL" id="LIZS01000078">
    <property type="protein sequence ID" value="KPJ52081.1"/>
    <property type="molecule type" value="Genomic_DNA"/>
</dbReference>
<reference evidence="2 3" key="1">
    <citation type="journal article" date="2015" name="Microbiome">
        <title>Genomic resolution of linkages in carbon, nitrogen, and sulfur cycling among widespread estuary sediment bacteria.</title>
        <authorList>
            <person name="Baker B.J."/>
            <person name="Lazar C.S."/>
            <person name="Teske A.P."/>
            <person name="Dick G.J."/>
        </authorList>
    </citation>
    <scope>NUCLEOTIDE SEQUENCE [LARGE SCALE GENOMIC DNA]</scope>
    <source>
        <strain evidence="2">DG_24</strain>
    </source>
</reference>
<name>A0A0S7WPJ9_UNCT6</name>
<accession>A0A0S7WPJ9</accession>
<organism evidence="2 3">
    <name type="scientific">candidate division TA06 bacterium DG_24</name>
    <dbReference type="NCBI Taxonomy" id="1703770"/>
    <lineage>
        <taxon>Bacteria</taxon>
        <taxon>Bacteria division TA06</taxon>
    </lineage>
</organism>
<protein>
    <submittedName>
        <fullName evidence="2">Uncharacterized protein</fullName>
    </submittedName>
</protein>
<dbReference type="AlphaFoldDB" id="A0A0S7WPJ9"/>